<dbReference type="AlphaFoldDB" id="A0AAV3Z3B0"/>
<keyword evidence="2" id="KW-1185">Reference proteome</keyword>
<protein>
    <submittedName>
        <fullName evidence="1">Uncharacterized protein</fullName>
    </submittedName>
</protein>
<evidence type="ECO:0000313" key="2">
    <source>
        <dbReference type="Proteomes" id="UP000735302"/>
    </source>
</evidence>
<accession>A0AAV3Z3B0</accession>
<name>A0AAV3Z3B0_9GAST</name>
<dbReference type="Proteomes" id="UP000735302">
    <property type="component" value="Unassembled WGS sequence"/>
</dbReference>
<sequence>MTNQRVPRVLNYNKNKGVRRGRHGSNASHIYNKKRNPKHWSMVYFYNMVDLPSIASRVIFKGEFPESENALRHEDERQRFNITIGCSLVVAQLQ</sequence>
<dbReference type="EMBL" id="BLXT01001916">
    <property type="protein sequence ID" value="GFN89082.1"/>
    <property type="molecule type" value="Genomic_DNA"/>
</dbReference>
<proteinExistence type="predicted"/>
<comment type="caution">
    <text evidence="1">The sequence shown here is derived from an EMBL/GenBank/DDBJ whole genome shotgun (WGS) entry which is preliminary data.</text>
</comment>
<evidence type="ECO:0000313" key="1">
    <source>
        <dbReference type="EMBL" id="GFN89082.1"/>
    </source>
</evidence>
<gene>
    <name evidence="1" type="ORF">PoB_001558800</name>
</gene>
<organism evidence="1 2">
    <name type="scientific">Plakobranchus ocellatus</name>
    <dbReference type="NCBI Taxonomy" id="259542"/>
    <lineage>
        <taxon>Eukaryota</taxon>
        <taxon>Metazoa</taxon>
        <taxon>Spiralia</taxon>
        <taxon>Lophotrochozoa</taxon>
        <taxon>Mollusca</taxon>
        <taxon>Gastropoda</taxon>
        <taxon>Heterobranchia</taxon>
        <taxon>Euthyneura</taxon>
        <taxon>Panpulmonata</taxon>
        <taxon>Sacoglossa</taxon>
        <taxon>Placobranchoidea</taxon>
        <taxon>Plakobranchidae</taxon>
        <taxon>Plakobranchus</taxon>
    </lineage>
</organism>
<reference evidence="1 2" key="1">
    <citation type="journal article" date="2021" name="Elife">
        <title>Chloroplast acquisition without the gene transfer in kleptoplastic sea slugs, Plakobranchus ocellatus.</title>
        <authorList>
            <person name="Maeda T."/>
            <person name="Takahashi S."/>
            <person name="Yoshida T."/>
            <person name="Shimamura S."/>
            <person name="Takaki Y."/>
            <person name="Nagai Y."/>
            <person name="Toyoda A."/>
            <person name="Suzuki Y."/>
            <person name="Arimoto A."/>
            <person name="Ishii H."/>
            <person name="Satoh N."/>
            <person name="Nishiyama T."/>
            <person name="Hasebe M."/>
            <person name="Maruyama T."/>
            <person name="Minagawa J."/>
            <person name="Obokata J."/>
            <person name="Shigenobu S."/>
        </authorList>
    </citation>
    <scope>NUCLEOTIDE SEQUENCE [LARGE SCALE GENOMIC DNA]</scope>
</reference>